<feature type="region of interest" description="Disordered" evidence="1">
    <location>
        <begin position="27"/>
        <end position="66"/>
    </location>
</feature>
<organism evidence="2 3">
    <name type="scientific">Streptomyces azureus</name>
    <dbReference type="NCBI Taxonomy" id="146537"/>
    <lineage>
        <taxon>Bacteria</taxon>
        <taxon>Bacillati</taxon>
        <taxon>Actinomycetota</taxon>
        <taxon>Actinomycetes</taxon>
        <taxon>Kitasatosporales</taxon>
        <taxon>Streptomycetaceae</taxon>
        <taxon>Streptomyces</taxon>
    </lineage>
</organism>
<dbReference type="EMBL" id="DF968216">
    <property type="protein sequence ID" value="GAP46529.1"/>
    <property type="molecule type" value="Genomic_DNA"/>
</dbReference>
<sequence length="66" mass="7228">MLLHVDAIMSLPPYVLWRRGGVTEPGMADRARRRLPGIPAGPSPRRTARQPSASTITCPHIGEQEV</sequence>
<gene>
    <name evidence="2" type="ORF">SAZU_1267</name>
</gene>
<evidence type="ECO:0000313" key="2">
    <source>
        <dbReference type="EMBL" id="GAP46529.1"/>
    </source>
</evidence>
<dbReference type="AlphaFoldDB" id="A0A0K8PGK3"/>
<keyword evidence="3" id="KW-1185">Reference proteome</keyword>
<reference evidence="2" key="1">
    <citation type="journal article" date="2015" name="Genome Announc.">
        <title>Draft Genome Sequence of Thiostrepton-Producing Streptomyces azureus ATCC 14921.</title>
        <authorList>
            <person name="Sakihara K."/>
            <person name="Maeda J."/>
            <person name="Tashiro K."/>
            <person name="Fujino Y."/>
            <person name="Kuhara S."/>
            <person name="Ohshima T."/>
            <person name="Ogata S."/>
            <person name="Doi K."/>
        </authorList>
    </citation>
    <scope>NUCLEOTIDE SEQUENCE [LARGE SCALE GENOMIC DNA]</scope>
    <source>
        <strain evidence="2">ATCC14921</strain>
    </source>
</reference>
<evidence type="ECO:0000313" key="3">
    <source>
        <dbReference type="Proteomes" id="UP000053859"/>
    </source>
</evidence>
<evidence type="ECO:0000256" key="1">
    <source>
        <dbReference type="SAM" id="MobiDB-lite"/>
    </source>
</evidence>
<dbReference type="Proteomes" id="UP000053859">
    <property type="component" value="Unassembled WGS sequence"/>
</dbReference>
<dbReference type="PATRIC" id="fig|146537.3.peg.1333"/>
<name>A0A0K8PGK3_STRAJ</name>
<protein>
    <submittedName>
        <fullName evidence="2">RNA polymerase factor sigma-70</fullName>
    </submittedName>
</protein>
<accession>A0A0K8PGK3</accession>
<proteinExistence type="predicted"/>